<proteinExistence type="predicted"/>
<evidence type="ECO:0000313" key="1">
    <source>
        <dbReference type="EMBL" id="KAG5620665.1"/>
    </source>
</evidence>
<gene>
    <name evidence="1" type="ORF">H5410_005883</name>
</gene>
<dbReference type="Proteomes" id="UP000824120">
    <property type="component" value="Chromosome 2"/>
</dbReference>
<accession>A0A9J6A829</accession>
<name>A0A9J6A829_SOLCO</name>
<comment type="caution">
    <text evidence="1">The sequence shown here is derived from an EMBL/GenBank/DDBJ whole genome shotgun (WGS) entry which is preliminary data.</text>
</comment>
<evidence type="ECO:0000313" key="2">
    <source>
        <dbReference type="Proteomes" id="UP000824120"/>
    </source>
</evidence>
<reference evidence="1 2" key="1">
    <citation type="submission" date="2020-09" db="EMBL/GenBank/DDBJ databases">
        <title>De no assembly of potato wild relative species, Solanum commersonii.</title>
        <authorList>
            <person name="Cho K."/>
        </authorList>
    </citation>
    <scope>NUCLEOTIDE SEQUENCE [LARGE SCALE GENOMIC DNA]</scope>
    <source>
        <strain evidence="1">LZ3.2</strain>
        <tissue evidence="1">Leaf</tissue>
    </source>
</reference>
<dbReference type="AlphaFoldDB" id="A0A9J6A829"/>
<dbReference type="EMBL" id="JACXVP010000002">
    <property type="protein sequence ID" value="KAG5620665.1"/>
    <property type="molecule type" value="Genomic_DNA"/>
</dbReference>
<sequence length="127" mass="14255">MNKVLLSKLAWRAFTKLNSMWASILINKFVGSNCFAIDLKAKPNHSKIWKNIGKGWEICKAGLKWSIGNGSTISIWTDIWFPNNTTIRKISSSLNATCIQPGRHSSASWGTPKSSIGFEKRTSWQIL</sequence>
<organism evidence="1 2">
    <name type="scientific">Solanum commersonii</name>
    <name type="common">Commerson's wild potato</name>
    <name type="synonym">Commerson's nightshade</name>
    <dbReference type="NCBI Taxonomy" id="4109"/>
    <lineage>
        <taxon>Eukaryota</taxon>
        <taxon>Viridiplantae</taxon>
        <taxon>Streptophyta</taxon>
        <taxon>Embryophyta</taxon>
        <taxon>Tracheophyta</taxon>
        <taxon>Spermatophyta</taxon>
        <taxon>Magnoliopsida</taxon>
        <taxon>eudicotyledons</taxon>
        <taxon>Gunneridae</taxon>
        <taxon>Pentapetalae</taxon>
        <taxon>asterids</taxon>
        <taxon>lamiids</taxon>
        <taxon>Solanales</taxon>
        <taxon>Solanaceae</taxon>
        <taxon>Solanoideae</taxon>
        <taxon>Solaneae</taxon>
        <taxon>Solanum</taxon>
    </lineage>
</organism>
<keyword evidence="2" id="KW-1185">Reference proteome</keyword>
<protein>
    <submittedName>
        <fullName evidence="1">Uncharacterized protein</fullName>
    </submittedName>
</protein>
<dbReference type="OrthoDB" id="1929473at2759"/>